<name>A0A3D9KK90_9BACL</name>
<keyword evidence="2" id="KW-1185">Reference proteome</keyword>
<reference evidence="1 2" key="1">
    <citation type="submission" date="2018-07" db="EMBL/GenBank/DDBJ databases">
        <title>Genomic Encyclopedia of Type Strains, Phase III (KMG-III): the genomes of soil and plant-associated and newly described type strains.</title>
        <authorList>
            <person name="Whitman W."/>
        </authorList>
    </citation>
    <scope>NUCLEOTIDE SEQUENCE [LARGE SCALE GENOMIC DNA]</scope>
    <source>
        <strain evidence="1 2">CECT 7287</strain>
    </source>
</reference>
<dbReference type="OrthoDB" id="2680689at2"/>
<dbReference type="RefSeq" id="WP_116059464.1">
    <property type="nucleotide sequence ID" value="NZ_QRDZ01000003.1"/>
</dbReference>
<accession>A0A3D9KK90</accession>
<evidence type="ECO:0000313" key="1">
    <source>
        <dbReference type="EMBL" id="RED86334.1"/>
    </source>
</evidence>
<gene>
    <name evidence="1" type="ORF">DFP98_103189</name>
</gene>
<evidence type="ECO:0000313" key="2">
    <source>
        <dbReference type="Proteomes" id="UP000256977"/>
    </source>
</evidence>
<dbReference type="Proteomes" id="UP000256977">
    <property type="component" value="Unassembled WGS sequence"/>
</dbReference>
<dbReference type="EMBL" id="QRDZ01000003">
    <property type="protein sequence ID" value="RED86334.1"/>
    <property type="molecule type" value="Genomic_DNA"/>
</dbReference>
<dbReference type="AlphaFoldDB" id="A0A3D9KK90"/>
<comment type="caution">
    <text evidence="1">The sequence shown here is derived from an EMBL/GenBank/DDBJ whole genome shotgun (WGS) entry which is preliminary data.</text>
</comment>
<proteinExistence type="predicted"/>
<protein>
    <submittedName>
        <fullName evidence="1">Uncharacterized protein</fullName>
    </submittedName>
</protein>
<organism evidence="1 2">
    <name type="scientific">Cohnella phaseoli</name>
    <dbReference type="NCBI Taxonomy" id="456490"/>
    <lineage>
        <taxon>Bacteria</taxon>
        <taxon>Bacillati</taxon>
        <taxon>Bacillota</taxon>
        <taxon>Bacilli</taxon>
        <taxon>Bacillales</taxon>
        <taxon>Paenibacillaceae</taxon>
        <taxon>Cohnella</taxon>
    </lineage>
</organism>
<sequence>MIAIIYNGNAVLGYHLTPDLEEMAELGTTYDLLDEVPTIVLDTPPDHYVERTGEGEYRLMALPRVPPDRIEQLETENLELKLALAELAEAQQTDRQVDVKFALAELAKILNGGA</sequence>